<keyword evidence="2" id="KW-1185">Reference proteome</keyword>
<evidence type="ECO:0000313" key="1">
    <source>
        <dbReference type="Ensembl" id="ENSCINP00000030100.1"/>
    </source>
</evidence>
<reference evidence="1" key="3">
    <citation type="submission" date="2025-08" db="UniProtKB">
        <authorList>
            <consortium name="Ensembl"/>
        </authorList>
    </citation>
    <scope>IDENTIFICATION</scope>
</reference>
<dbReference type="Proteomes" id="UP000008144">
    <property type="component" value="Chromosome 1"/>
</dbReference>
<reference evidence="1" key="4">
    <citation type="submission" date="2025-09" db="UniProtKB">
        <authorList>
            <consortium name="Ensembl"/>
        </authorList>
    </citation>
    <scope>IDENTIFICATION</scope>
</reference>
<reference evidence="2" key="1">
    <citation type="journal article" date="2002" name="Science">
        <title>The draft genome of Ciona intestinalis: insights into chordate and vertebrate origins.</title>
        <authorList>
            <person name="Dehal P."/>
            <person name="Satou Y."/>
            <person name="Campbell R.K."/>
            <person name="Chapman J."/>
            <person name="Degnan B."/>
            <person name="De Tomaso A."/>
            <person name="Davidson B."/>
            <person name="Di Gregorio A."/>
            <person name="Gelpke M."/>
            <person name="Goodstein D.M."/>
            <person name="Harafuji N."/>
            <person name="Hastings K.E."/>
            <person name="Ho I."/>
            <person name="Hotta K."/>
            <person name="Huang W."/>
            <person name="Kawashima T."/>
            <person name="Lemaire P."/>
            <person name="Martinez D."/>
            <person name="Meinertzhagen I.A."/>
            <person name="Necula S."/>
            <person name="Nonaka M."/>
            <person name="Putnam N."/>
            <person name="Rash S."/>
            <person name="Saiga H."/>
            <person name="Satake M."/>
            <person name="Terry A."/>
            <person name="Yamada L."/>
            <person name="Wang H.G."/>
            <person name="Awazu S."/>
            <person name="Azumi K."/>
            <person name="Boore J."/>
            <person name="Branno M."/>
            <person name="Chin-Bow S."/>
            <person name="DeSantis R."/>
            <person name="Doyle S."/>
            <person name="Francino P."/>
            <person name="Keys D.N."/>
            <person name="Haga S."/>
            <person name="Hayashi H."/>
            <person name="Hino K."/>
            <person name="Imai K.S."/>
            <person name="Inaba K."/>
            <person name="Kano S."/>
            <person name="Kobayashi K."/>
            <person name="Kobayashi M."/>
            <person name="Lee B.I."/>
            <person name="Makabe K.W."/>
            <person name="Manohar C."/>
            <person name="Matassi G."/>
            <person name="Medina M."/>
            <person name="Mochizuki Y."/>
            <person name="Mount S."/>
            <person name="Morishita T."/>
            <person name="Miura S."/>
            <person name="Nakayama A."/>
            <person name="Nishizaka S."/>
            <person name="Nomoto H."/>
            <person name="Ohta F."/>
            <person name="Oishi K."/>
            <person name="Rigoutsos I."/>
            <person name="Sano M."/>
            <person name="Sasaki A."/>
            <person name="Sasakura Y."/>
            <person name="Shoguchi E."/>
            <person name="Shin-i T."/>
            <person name="Spagnuolo A."/>
            <person name="Stainier D."/>
            <person name="Suzuki M.M."/>
            <person name="Tassy O."/>
            <person name="Takatori N."/>
            <person name="Tokuoka M."/>
            <person name="Yagi K."/>
            <person name="Yoshizaki F."/>
            <person name="Wada S."/>
            <person name="Zhang C."/>
            <person name="Hyatt P.D."/>
            <person name="Larimer F."/>
            <person name="Detter C."/>
            <person name="Doggett N."/>
            <person name="Glavina T."/>
            <person name="Hawkins T."/>
            <person name="Richardson P."/>
            <person name="Lucas S."/>
            <person name="Kohara Y."/>
            <person name="Levine M."/>
            <person name="Satoh N."/>
            <person name="Rokhsar D.S."/>
        </authorList>
    </citation>
    <scope>NUCLEOTIDE SEQUENCE [LARGE SCALE GENOMIC DNA]</scope>
</reference>
<organism evidence="1 2">
    <name type="scientific">Ciona intestinalis</name>
    <name type="common">Transparent sea squirt</name>
    <name type="synonym">Ascidia intestinalis</name>
    <dbReference type="NCBI Taxonomy" id="7719"/>
    <lineage>
        <taxon>Eukaryota</taxon>
        <taxon>Metazoa</taxon>
        <taxon>Chordata</taxon>
        <taxon>Tunicata</taxon>
        <taxon>Ascidiacea</taxon>
        <taxon>Phlebobranchia</taxon>
        <taxon>Cionidae</taxon>
        <taxon>Ciona</taxon>
    </lineage>
</organism>
<dbReference type="EMBL" id="EAAA01000416">
    <property type="status" value="NOT_ANNOTATED_CDS"/>
    <property type="molecule type" value="Genomic_DNA"/>
</dbReference>
<sequence length="66" mass="7766">MRQPGSLNFHASKKCRQKRFSNICSSIRVRAVDHKQAVQNFRVSFHYFPRYNTSPIVAHQRAYVIS</sequence>
<dbReference type="InParanoid" id="H2XKB8"/>
<accession>H2XKB8</accession>
<dbReference type="HOGENOM" id="CLU_2830459_0_0_1"/>
<dbReference type="EMBL" id="EAAA01000415">
    <property type="status" value="NOT_ANNOTATED_CDS"/>
    <property type="molecule type" value="Genomic_DNA"/>
</dbReference>
<dbReference type="Ensembl" id="ENSCINT00000031865.1">
    <property type="protein sequence ID" value="ENSCINP00000030100.1"/>
    <property type="gene ID" value="ENSCING00000021437.1"/>
</dbReference>
<proteinExistence type="predicted"/>
<evidence type="ECO:0000313" key="2">
    <source>
        <dbReference type="Proteomes" id="UP000008144"/>
    </source>
</evidence>
<dbReference type="AlphaFoldDB" id="H2XKB8"/>
<protein>
    <submittedName>
        <fullName evidence="1">Uncharacterized protein</fullName>
    </submittedName>
</protein>
<reference evidence="1" key="2">
    <citation type="journal article" date="2008" name="Genome Biol.">
        <title>Improved genome assembly and evidence-based global gene model set for the chordate Ciona intestinalis: new insight into intron and operon populations.</title>
        <authorList>
            <person name="Satou Y."/>
            <person name="Mineta K."/>
            <person name="Ogasawara M."/>
            <person name="Sasakura Y."/>
            <person name="Shoguchi E."/>
            <person name="Ueno K."/>
            <person name="Yamada L."/>
            <person name="Matsumoto J."/>
            <person name="Wasserscheid J."/>
            <person name="Dewar K."/>
            <person name="Wiley G.B."/>
            <person name="Macmil S.L."/>
            <person name="Roe B.A."/>
            <person name="Zeller R.W."/>
            <person name="Hastings K.E."/>
            <person name="Lemaire P."/>
            <person name="Lindquist E."/>
            <person name="Endo T."/>
            <person name="Hotta K."/>
            <person name="Inaba K."/>
        </authorList>
    </citation>
    <scope>NUCLEOTIDE SEQUENCE [LARGE SCALE GENOMIC DNA]</scope>
    <source>
        <strain evidence="1">wild type</strain>
    </source>
</reference>
<name>H2XKB8_CIOIN</name>